<organism evidence="1">
    <name type="scientific">Siphoviridae sp. ctTic26</name>
    <dbReference type="NCBI Taxonomy" id="2823583"/>
    <lineage>
        <taxon>Viruses</taxon>
        <taxon>Duplodnaviria</taxon>
        <taxon>Heunggongvirae</taxon>
        <taxon>Uroviricota</taxon>
        <taxon>Caudoviricetes</taxon>
    </lineage>
</organism>
<sequence length="217" mass="25334">MRTHGYIFYIDKILLPVSPASINVSHKNMNEVIKLINDAEFNLLKQEGLKEISFKFMIPSQRYPFARYLGFYQKPSYFLDKLKNLKKRAKPFQLIIIRNYPNSGRAYFNTNLKVSLEDMKIEENAEEGMDVYVDATFKEFIDPRPKLYKKNADGTVSAENQRWTDKVEKKICSTKYGEKLWQIVRRETGGLDQLETVMEVNGISAVTNALSDKLRLW</sequence>
<proteinExistence type="predicted"/>
<reference evidence="1" key="1">
    <citation type="journal article" date="2021" name="Proc. Natl. Acad. Sci. U.S.A.">
        <title>A Catalog of Tens of Thousands of Viruses from Human Metagenomes Reveals Hidden Associations with Chronic Diseases.</title>
        <authorList>
            <person name="Tisza M.J."/>
            <person name="Buck C.B."/>
        </authorList>
    </citation>
    <scope>NUCLEOTIDE SEQUENCE</scope>
    <source>
        <strain evidence="1">CtTic26</strain>
    </source>
</reference>
<name>A0A8S5LEW8_9CAUD</name>
<accession>A0A8S5LEW8</accession>
<dbReference type="EMBL" id="BK014701">
    <property type="protein sequence ID" value="DAD68409.1"/>
    <property type="molecule type" value="Genomic_DNA"/>
</dbReference>
<protein>
    <submittedName>
        <fullName evidence="1">Tail assembly protein</fullName>
    </submittedName>
</protein>
<evidence type="ECO:0000313" key="1">
    <source>
        <dbReference type="EMBL" id="DAD68409.1"/>
    </source>
</evidence>